<organism evidence="1 2">
    <name type="scientific">Oryza meyeriana var. granulata</name>
    <dbReference type="NCBI Taxonomy" id="110450"/>
    <lineage>
        <taxon>Eukaryota</taxon>
        <taxon>Viridiplantae</taxon>
        <taxon>Streptophyta</taxon>
        <taxon>Embryophyta</taxon>
        <taxon>Tracheophyta</taxon>
        <taxon>Spermatophyta</taxon>
        <taxon>Magnoliopsida</taxon>
        <taxon>Liliopsida</taxon>
        <taxon>Poales</taxon>
        <taxon>Poaceae</taxon>
        <taxon>BOP clade</taxon>
        <taxon>Oryzoideae</taxon>
        <taxon>Oryzeae</taxon>
        <taxon>Oryzinae</taxon>
        <taxon>Oryza</taxon>
        <taxon>Oryza meyeriana</taxon>
    </lineage>
</organism>
<proteinExistence type="predicted"/>
<dbReference type="EMBL" id="SPHZ02000012">
    <property type="protein sequence ID" value="KAF0888446.1"/>
    <property type="molecule type" value="Genomic_DNA"/>
</dbReference>
<comment type="caution">
    <text evidence="1">The sequence shown here is derived from an EMBL/GenBank/DDBJ whole genome shotgun (WGS) entry which is preliminary data.</text>
</comment>
<dbReference type="OrthoDB" id="497568at2759"/>
<evidence type="ECO:0000313" key="1">
    <source>
        <dbReference type="EMBL" id="KAF0888446.1"/>
    </source>
</evidence>
<accession>A0A6G1BKL7</accession>
<dbReference type="Proteomes" id="UP000479710">
    <property type="component" value="Unassembled WGS sequence"/>
</dbReference>
<keyword evidence="2" id="KW-1185">Reference proteome</keyword>
<dbReference type="AlphaFoldDB" id="A0A6G1BKL7"/>
<reference evidence="1 2" key="1">
    <citation type="submission" date="2019-11" db="EMBL/GenBank/DDBJ databases">
        <title>Whole genome sequence of Oryza granulata.</title>
        <authorList>
            <person name="Li W."/>
        </authorList>
    </citation>
    <scope>NUCLEOTIDE SEQUENCE [LARGE SCALE GENOMIC DNA]</scope>
    <source>
        <strain evidence="2">cv. Menghai</strain>
        <tissue evidence="1">Leaf</tissue>
    </source>
</reference>
<protein>
    <submittedName>
        <fullName evidence="1">Uncharacterized protein</fullName>
    </submittedName>
</protein>
<evidence type="ECO:0000313" key="2">
    <source>
        <dbReference type="Proteomes" id="UP000479710"/>
    </source>
</evidence>
<dbReference type="InterPro" id="IPR032675">
    <property type="entry name" value="LRR_dom_sf"/>
</dbReference>
<gene>
    <name evidence="1" type="ORF">E2562_014257</name>
</gene>
<name>A0A6G1BKL7_9ORYZ</name>
<dbReference type="SUPFAM" id="SSF52058">
    <property type="entry name" value="L domain-like"/>
    <property type="match status" value="1"/>
</dbReference>
<sequence length="62" mass="7055">MSLDLSNNGFDGPIPSQFYDLFDLIELRHDNNNVIGAISHQLSRCGGSLLIVLRRTEWHKTE</sequence>
<dbReference type="Gene3D" id="3.80.10.10">
    <property type="entry name" value="Ribonuclease Inhibitor"/>
    <property type="match status" value="1"/>
</dbReference>